<organism evidence="2 3">
    <name type="scientific">Sinisalibacter aestuarii</name>
    <dbReference type="NCBI Taxonomy" id="2949426"/>
    <lineage>
        <taxon>Bacteria</taxon>
        <taxon>Pseudomonadati</taxon>
        <taxon>Pseudomonadota</taxon>
        <taxon>Alphaproteobacteria</taxon>
        <taxon>Rhodobacterales</taxon>
        <taxon>Roseobacteraceae</taxon>
        <taxon>Sinisalibacter</taxon>
    </lineage>
</organism>
<dbReference type="EMBL" id="BROH01000004">
    <property type="protein sequence ID" value="GKY87925.1"/>
    <property type="molecule type" value="Genomic_DNA"/>
</dbReference>
<feature type="domain" description="Histidine phosphotransferase ChpT C-terminal" evidence="1">
    <location>
        <begin position="84"/>
        <end position="174"/>
    </location>
</feature>
<gene>
    <name evidence="2" type="ORF">STA1M1_17940</name>
</gene>
<keyword evidence="3" id="KW-1185">Reference proteome</keyword>
<evidence type="ECO:0000259" key="1">
    <source>
        <dbReference type="Pfam" id="PF10090"/>
    </source>
</evidence>
<proteinExistence type="predicted"/>
<dbReference type="Pfam" id="PF10090">
    <property type="entry name" value="HPTransfase"/>
    <property type="match status" value="1"/>
</dbReference>
<name>A0ABQ5LU28_9RHOB</name>
<evidence type="ECO:0000313" key="3">
    <source>
        <dbReference type="Proteomes" id="UP001144205"/>
    </source>
</evidence>
<reference evidence="2" key="1">
    <citation type="journal article" date="2023" name="Int. J. Syst. Evol. Microbiol.">
        <title>Sinisalibacter aestuarii sp. nov., isolated from estuarine sediment of the Arakawa River.</title>
        <authorList>
            <person name="Arafat S.T."/>
            <person name="Hirano S."/>
            <person name="Sato A."/>
            <person name="Takeuchi K."/>
            <person name="Yasuda T."/>
            <person name="Terahara T."/>
            <person name="Hamada M."/>
            <person name="Kobayashi T."/>
        </authorList>
    </citation>
    <scope>NUCLEOTIDE SEQUENCE</scope>
    <source>
        <strain evidence="2">B-399</strain>
    </source>
</reference>
<dbReference type="Proteomes" id="UP001144205">
    <property type="component" value="Unassembled WGS sequence"/>
</dbReference>
<protein>
    <submittedName>
        <fullName evidence="2">Histidine phosphotransferase</fullName>
    </submittedName>
</protein>
<accession>A0ABQ5LU28</accession>
<sequence length="213" mass="22493">MSARPPVPDLVALVGSRIAHDLASPIGAIANGVELLGLTGPADSPELALIAASVENASARIKAFRLAFGAAAPGQTVTEADMLALATAGERKLTLDWQPEGDVPRAEAKLALLALMCLETAMPWGGTARANRQGAHWRITATADRLKIDPPLWNALDGAALPEGLAAAQVHFAFSSPRRRRRRASFTSPAARWPSASASDLRAAPCHRPRRYT</sequence>
<dbReference type="RefSeq" id="WP_281841912.1">
    <property type="nucleotide sequence ID" value="NZ_BROH01000004.1"/>
</dbReference>
<dbReference type="Gene3D" id="3.30.565.10">
    <property type="entry name" value="Histidine kinase-like ATPase, C-terminal domain"/>
    <property type="match status" value="1"/>
</dbReference>
<comment type="caution">
    <text evidence="2">The sequence shown here is derived from an EMBL/GenBank/DDBJ whole genome shotgun (WGS) entry which is preliminary data.</text>
</comment>
<dbReference type="Gene3D" id="1.10.287.130">
    <property type="match status" value="1"/>
</dbReference>
<dbReference type="InterPro" id="IPR018762">
    <property type="entry name" value="ChpT_C"/>
</dbReference>
<dbReference type="InterPro" id="IPR036890">
    <property type="entry name" value="HATPase_C_sf"/>
</dbReference>
<evidence type="ECO:0000313" key="2">
    <source>
        <dbReference type="EMBL" id="GKY87925.1"/>
    </source>
</evidence>